<feature type="chain" id="PRO_5035585273" description="Mitochondrial fission process protein 1" evidence="4">
    <location>
        <begin position="20"/>
        <end position="276"/>
    </location>
</feature>
<protein>
    <recommendedName>
        <fullName evidence="2">Mitochondrial fission process protein 1</fullName>
    </recommendedName>
    <alternativeName>
        <fullName evidence="3">Mitochondrial 18 kDa protein</fullName>
    </alternativeName>
</protein>
<organism evidence="5">
    <name type="scientific">Fibrocapsa japonica</name>
    <dbReference type="NCBI Taxonomy" id="94617"/>
    <lineage>
        <taxon>Eukaryota</taxon>
        <taxon>Sar</taxon>
        <taxon>Stramenopiles</taxon>
        <taxon>Ochrophyta</taxon>
        <taxon>Raphidophyceae</taxon>
        <taxon>Chattonellales</taxon>
        <taxon>Chattonellaceae</taxon>
        <taxon>Fibrocapsa</taxon>
    </lineage>
</organism>
<evidence type="ECO:0000313" key="5">
    <source>
        <dbReference type="EMBL" id="CAD9859312.1"/>
    </source>
</evidence>
<dbReference type="PANTHER" id="PTHR11001">
    <property type="entry name" value="MITOCHONDRIAL FISSION PROCESS PROTEIN 1"/>
    <property type="match status" value="1"/>
</dbReference>
<dbReference type="EMBL" id="HBHR01003956">
    <property type="protein sequence ID" value="CAD9859312.1"/>
    <property type="molecule type" value="Transcribed_RNA"/>
</dbReference>
<evidence type="ECO:0000313" key="6">
    <source>
        <dbReference type="EMBL" id="CAD9859313.1"/>
    </source>
</evidence>
<reference evidence="5" key="1">
    <citation type="submission" date="2021-01" db="EMBL/GenBank/DDBJ databases">
        <authorList>
            <person name="Corre E."/>
            <person name="Pelletier E."/>
            <person name="Niang G."/>
            <person name="Scheremetjew M."/>
            <person name="Finn R."/>
            <person name="Kale V."/>
            <person name="Holt S."/>
            <person name="Cochrane G."/>
            <person name="Meng A."/>
            <person name="Brown T."/>
            <person name="Cohen L."/>
        </authorList>
    </citation>
    <scope>NUCLEOTIDE SEQUENCE</scope>
    <source>
        <strain evidence="5">CCMP1661</strain>
    </source>
</reference>
<gene>
    <name evidence="5" type="ORF">FJAP1339_LOCUS1831</name>
    <name evidence="6" type="ORF">FJAP1339_LOCUS1832</name>
</gene>
<dbReference type="EMBL" id="HBHR01003957">
    <property type="protein sequence ID" value="CAD9859313.1"/>
    <property type="molecule type" value="Transcribed_RNA"/>
</dbReference>
<dbReference type="InterPro" id="IPR019560">
    <property type="entry name" value="Mitochondrial_18_kDa_protein"/>
</dbReference>
<dbReference type="GO" id="GO:0000266">
    <property type="term" value="P:mitochondrial fission"/>
    <property type="evidence" value="ECO:0007669"/>
    <property type="project" value="TreeGrafter"/>
</dbReference>
<evidence type="ECO:0000256" key="2">
    <source>
        <dbReference type="ARBA" id="ARBA00017835"/>
    </source>
</evidence>
<dbReference type="PANTHER" id="PTHR11001:SF2">
    <property type="entry name" value="MITOCHONDRIAL FISSION PROCESS PROTEIN 1"/>
    <property type="match status" value="1"/>
</dbReference>
<accession>A0A6U1M3H5</accession>
<dbReference type="Pfam" id="PF10558">
    <property type="entry name" value="MTP18"/>
    <property type="match status" value="1"/>
</dbReference>
<dbReference type="AlphaFoldDB" id="A0A6U1M3H5"/>
<evidence type="ECO:0000256" key="1">
    <source>
        <dbReference type="ARBA" id="ARBA00009224"/>
    </source>
</evidence>
<feature type="signal peptide" evidence="4">
    <location>
        <begin position="1"/>
        <end position="19"/>
    </location>
</feature>
<comment type="similarity">
    <text evidence="1">Belongs to the MTFP1 family.</text>
</comment>
<name>A0A6U1M3H5_9STRA</name>
<evidence type="ECO:0000256" key="3">
    <source>
        <dbReference type="ARBA" id="ARBA00029631"/>
    </source>
</evidence>
<proteinExistence type="inferred from homology"/>
<sequence length="276" mass="30191">MDRYSILAVFVAITAVSTAFHTGPSLSSHTCAIRQQQRSLTLSPLNNGVPVIDDPKLLIEQVAGLSVFIGSGYVLESREGVEEEEEEVTEGGEVDIYRDTPLRYMGYMNEVGEAFRPVIPVTGVYLGYVVAIVYVFADAISKARKAPKISEPLFKAAGMTKSPSSCSIPALVDVLSFQLLASVIIPGFTINRWVAFCELVIEKMEFAVEGSAAYDFPFNDLIVEWGATAGGLLLIPLIIKPIDFLVEQFLDRTLRPVLDSTFPVCSWTPSGEQKEN</sequence>
<evidence type="ECO:0000256" key="4">
    <source>
        <dbReference type="SAM" id="SignalP"/>
    </source>
</evidence>
<keyword evidence="4" id="KW-0732">Signal</keyword>
<dbReference type="GO" id="GO:0005739">
    <property type="term" value="C:mitochondrion"/>
    <property type="evidence" value="ECO:0007669"/>
    <property type="project" value="TreeGrafter"/>
</dbReference>